<dbReference type="Gene3D" id="3.30.70.1560">
    <property type="entry name" value="Alpha-L RNA-binding motif"/>
    <property type="match status" value="1"/>
</dbReference>
<accession>A0A9X4MVF2</accession>
<comment type="caution">
    <text evidence="7">The sequence shown here is derived from an EMBL/GenBank/DDBJ whole genome shotgun (WGS) entry which is preliminary data.</text>
</comment>
<dbReference type="Pfam" id="PF00849">
    <property type="entry name" value="PseudoU_synth_2"/>
    <property type="match status" value="1"/>
</dbReference>
<keyword evidence="8" id="KW-1185">Reference proteome</keyword>
<keyword evidence="3" id="KW-0694">RNA-binding</keyword>
<proteinExistence type="inferred from homology"/>
<evidence type="ECO:0000256" key="5">
    <source>
        <dbReference type="SAM" id="MobiDB-lite"/>
    </source>
</evidence>
<dbReference type="FunFam" id="3.10.290.10:FF:000003">
    <property type="entry name" value="Pseudouridine synthase"/>
    <property type="match status" value="1"/>
</dbReference>
<evidence type="ECO:0000256" key="4">
    <source>
        <dbReference type="RuleBase" id="RU003887"/>
    </source>
</evidence>
<gene>
    <name evidence="7" type="ORF">NMK71_04275</name>
</gene>
<dbReference type="SUPFAM" id="SSF55174">
    <property type="entry name" value="Alpha-L RNA-binding motif"/>
    <property type="match status" value="1"/>
</dbReference>
<keyword evidence="2 4" id="KW-0413">Isomerase</keyword>
<dbReference type="Gene3D" id="3.30.70.580">
    <property type="entry name" value="Pseudouridine synthase I, catalytic domain, N-terminal subdomain"/>
    <property type="match status" value="1"/>
</dbReference>
<dbReference type="SUPFAM" id="SSF55120">
    <property type="entry name" value="Pseudouridine synthase"/>
    <property type="match status" value="1"/>
</dbReference>
<comment type="similarity">
    <text evidence="1 4">Belongs to the pseudouridine synthase RsuA family.</text>
</comment>
<dbReference type="GO" id="GO:0003723">
    <property type="term" value="F:RNA binding"/>
    <property type="evidence" value="ECO:0007669"/>
    <property type="project" value="UniProtKB-KW"/>
</dbReference>
<dbReference type="Gene3D" id="3.10.290.10">
    <property type="entry name" value="RNA-binding S4 domain"/>
    <property type="match status" value="1"/>
</dbReference>
<dbReference type="InterPro" id="IPR002942">
    <property type="entry name" value="S4_RNA-bd"/>
</dbReference>
<reference evidence="7" key="1">
    <citation type="submission" date="2022-07" db="EMBL/GenBank/DDBJ databases">
        <title>Description and genome-wide analysis of Profundicola chukchiensis gen. nov., sp. nov., marine bacteria isolated from bottom sediments of the Chukchi Sea.</title>
        <authorList>
            <person name="Romanenko L."/>
            <person name="Otstavnykh N."/>
            <person name="Kurilenko V."/>
            <person name="Eremeev V."/>
            <person name="Velansky P."/>
            <person name="Mikhailov V."/>
            <person name="Isaeva M."/>
        </authorList>
    </citation>
    <scope>NUCLEOTIDE SEQUENCE</scope>
    <source>
        <strain evidence="7">KMM 9713</strain>
    </source>
</reference>
<evidence type="ECO:0000256" key="3">
    <source>
        <dbReference type="PROSITE-ProRule" id="PRU00182"/>
    </source>
</evidence>
<dbReference type="EC" id="5.4.99.-" evidence="4"/>
<evidence type="ECO:0000313" key="8">
    <source>
        <dbReference type="Proteomes" id="UP001152599"/>
    </source>
</evidence>
<feature type="region of interest" description="Disordered" evidence="5">
    <location>
        <begin position="1"/>
        <end position="268"/>
    </location>
</feature>
<feature type="compositionally biased region" description="Basic and acidic residues" evidence="5">
    <location>
        <begin position="205"/>
        <end position="231"/>
    </location>
</feature>
<dbReference type="GO" id="GO:0120159">
    <property type="term" value="F:rRNA pseudouridine synthase activity"/>
    <property type="evidence" value="ECO:0007669"/>
    <property type="project" value="UniProtKB-ARBA"/>
</dbReference>
<dbReference type="PROSITE" id="PS50889">
    <property type="entry name" value="S4"/>
    <property type="match status" value="1"/>
</dbReference>
<evidence type="ECO:0000256" key="2">
    <source>
        <dbReference type="ARBA" id="ARBA00023235"/>
    </source>
</evidence>
<dbReference type="PANTHER" id="PTHR47683">
    <property type="entry name" value="PSEUDOURIDINE SYNTHASE FAMILY PROTEIN-RELATED"/>
    <property type="match status" value="1"/>
</dbReference>
<dbReference type="Proteomes" id="UP001152599">
    <property type="component" value="Unassembled WGS sequence"/>
</dbReference>
<dbReference type="EMBL" id="JANCMU010000001">
    <property type="protein sequence ID" value="MDG4945621.1"/>
    <property type="molecule type" value="Genomic_DNA"/>
</dbReference>
<name>A0A9X4MVF2_9FLAO</name>
<dbReference type="PANTHER" id="PTHR47683:SF2">
    <property type="entry name" value="RNA-BINDING S4 DOMAIN-CONTAINING PROTEIN"/>
    <property type="match status" value="1"/>
</dbReference>
<feature type="compositionally biased region" description="Basic and acidic residues" evidence="5">
    <location>
        <begin position="238"/>
        <end position="254"/>
    </location>
</feature>
<dbReference type="InterPro" id="IPR042092">
    <property type="entry name" value="PsdUridine_s_RsuA/RluB/E/F_cat"/>
</dbReference>
<feature type="compositionally biased region" description="Basic and acidic residues" evidence="5">
    <location>
        <begin position="90"/>
        <end position="183"/>
    </location>
</feature>
<evidence type="ECO:0000256" key="1">
    <source>
        <dbReference type="ARBA" id="ARBA00008348"/>
    </source>
</evidence>
<feature type="compositionally biased region" description="Basic and acidic residues" evidence="5">
    <location>
        <begin position="52"/>
        <end position="70"/>
    </location>
</feature>
<dbReference type="InterPro" id="IPR000748">
    <property type="entry name" value="PsdUridine_synth_RsuA/RluB/E/F"/>
</dbReference>
<dbReference type="InterPro" id="IPR036986">
    <property type="entry name" value="S4_RNA-bd_sf"/>
</dbReference>
<feature type="compositionally biased region" description="Basic and acidic residues" evidence="5">
    <location>
        <begin position="12"/>
        <end position="28"/>
    </location>
</feature>
<evidence type="ECO:0000259" key="6">
    <source>
        <dbReference type="SMART" id="SM00363"/>
    </source>
</evidence>
<dbReference type="InterPro" id="IPR018496">
    <property type="entry name" value="PsdUridine_synth_RsuA/RluB_CS"/>
</dbReference>
<dbReference type="CDD" id="cd00165">
    <property type="entry name" value="S4"/>
    <property type="match status" value="1"/>
</dbReference>
<feature type="domain" description="RNA-binding S4" evidence="6">
    <location>
        <begin position="273"/>
        <end position="331"/>
    </location>
</feature>
<dbReference type="GO" id="GO:0000455">
    <property type="term" value="P:enzyme-directed rRNA pseudouridine synthesis"/>
    <property type="evidence" value="ECO:0007669"/>
    <property type="project" value="UniProtKB-ARBA"/>
</dbReference>
<dbReference type="InterPro" id="IPR020103">
    <property type="entry name" value="PsdUridine_synth_cat_dom_sf"/>
</dbReference>
<dbReference type="PROSITE" id="PS01149">
    <property type="entry name" value="PSI_RSU"/>
    <property type="match status" value="1"/>
</dbReference>
<dbReference type="CDD" id="cd02870">
    <property type="entry name" value="PseudoU_synth_RsuA_like"/>
    <property type="match status" value="1"/>
</dbReference>
<dbReference type="NCBIfam" id="TIGR00093">
    <property type="entry name" value="pseudouridine synthase"/>
    <property type="match status" value="1"/>
</dbReference>
<dbReference type="Pfam" id="PF01479">
    <property type="entry name" value="S4"/>
    <property type="match status" value="1"/>
</dbReference>
<sequence>MRRKNPKFDNSNSDRREDESRGSSERRNTGNRRSSGRSQDSRTKGRSFGGGDRNKRSEQPGGSDRRKSDRSGGPSRKPSFGGRKPNSNWGERKSFDRSGDNDRSSSSREGSTERRTFNKDSRDNRGSSDRKPSFDRKSSSDRSSSYERRGPSNRGDASERRGSSDRKPYSRDSRGSSDRRSSTDRPYSSDKPSSRGNKFGGNKSYGDRETDNKGSFDNKRSFDKDRSDRRPAPRGGKKFGDRKRAADSGRDFKRNLRPRRKTTEPVKEDDGLIRLNKYIANSGMCSRRQADEYIKTGVVEANGTVITEMGFKVKPEDDVRFDGRRLTPERKTYVLLNKPKGYITTTSDERDRKTVMDLVGNATKTRIFPVGRLDRQTTGALLFTNDGYLAKKLTHPSHGVKKIYHVILDRDLHGDDMEKIRQGIHMHEGVANVDKVSYIDGKSRNEIGVEIHIGWNRVVRRIFEKLGYKVEALDRVQFAGLTKKNLKRGDWRILDEKEVNFLKMM</sequence>
<organism evidence="7 8">
    <name type="scientific">Profundicola chukchiensis</name>
    <dbReference type="NCBI Taxonomy" id="2961959"/>
    <lineage>
        <taxon>Bacteria</taxon>
        <taxon>Pseudomonadati</taxon>
        <taxon>Bacteroidota</taxon>
        <taxon>Flavobacteriia</taxon>
        <taxon>Flavobacteriales</taxon>
        <taxon>Weeksellaceae</taxon>
        <taxon>Profundicola</taxon>
    </lineage>
</organism>
<evidence type="ECO:0000313" key="7">
    <source>
        <dbReference type="EMBL" id="MDG4945621.1"/>
    </source>
</evidence>
<dbReference type="InterPro" id="IPR020094">
    <property type="entry name" value="TruA/RsuA/RluB/E/F_N"/>
</dbReference>
<dbReference type="SMART" id="SM00363">
    <property type="entry name" value="S4"/>
    <property type="match status" value="1"/>
</dbReference>
<dbReference type="InterPro" id="IPR006145">
    <property type="entry name" value="PsdUridine_synth_RsuA/RluA"/>
</dbReference>
<dbReference type="AlphaFoldDB" id="A0A9X4MVF2"/>
<protein>
    <recommendedName>
        <fullName evidence="4">Pseudouridine synthase</fullName>
        <ecNumber evidence="4">5.4.99.-</ecNumber>
    </recommendedName>
</protein>
<dbReference type="InterPro" id="IPR050343">
    <property type="entry name" value="RsuA_PseudoU_synthase"/>
</dbReference>